<dbReference type="Gene3D" id="1.10.443.10">
    <property type="entry name" value="Intergrase catalytic core"/>
    <property type="match status" value="1"/>
</dbReference>
<evidence type="ECO:0000256" key="2">
    <source>
        <dbReference type="SAM" id="MobiDB-lite"/>
    </source>
</evidence>
<evidence type="ECO:0000313" key="4">
    <source>
        <dbReference type="Proteomes" id="UP000198211"/>
    </source>
</evidence>
<feature type="region of interest" description="Disordered" evidence="2">
    <location>
        <begin position="984"/>
        <end position="1021"/>
    </location>
</feature>
<sequence length="1021" mass="113137">MVNLSLSTASYIQLALEEELLRQEVRLSLNHTQSGFVRGKCTNKFEIDKTACSTLSHIIRSKRMSLDKTTRFLRGENAADSRPNKAIDPDRLRLVLHGYPHLDLLVEIAEHGIDALWRSGPAPRRPPPKNHGSCRRYLQAVTRSIREGQSSGQYLVVDADILNLWPEVVCSPLGAVEKKGVNPAEEVRTIHDLSFPKRSSVNDVFIAASVPKVRYESVKIIAVRIEYLATNGHAGRIRMLKGDVKGAFRHLRIRANQVFRMAAYIAELGILVVDLAAPFGWSGSPPYYALFGRAISWLMGSNSPASVSSSADENAFFPYEWVDDHILVEPDVEDRLHLAEATLRHAMLAVLGPRAINEAKFSTWSSKLVALGLLWNTTRRTVSIPSDKVTKAKERVTAMLNRGKATKTEFYKVLGSLRHVATCLHTARPFYQRLQDQCTSTTRFGDIRLSAGSRADLLWFQQILTHGHLAELPLSLFGNKVKPHVELYMDASNTGLAVLDPAPKEFIQIAFDDDELKMISQVSQNDTDFSINVREHLCIALALWSWGSKWYHQAAGSLVHIQCWSDNISAVQWCNKLQSQNPVSQELNRCIGLAEVYYNLRVSANHIPGSSNWMADAASRACSEPYREQWTNFSSSWSQTQVPLSCRKLYKNFSNHFKPNHWPRHQERNIAALGHSGANGANGCIFRRGCPKSPENTRTSSVSSPPTAGDMDGVVQALETLPAPCSPKSAMYRGIIGECWDTELPCSPAISSRSPECEGMTFPPTQNRLLPQTFSKHCTDSSISAQPSTGFFGGLRCWVSSFFSEEYLAIDGKVQPYALHRSDISFVSKNDKKAIRLADVCAVEVLFRGSKSDQFGVGATRRLERSGARWCCPVLAAWYLVEHHKSLAIAENSLLCKIDASTNLQVRHLVSAIKMAAKAAGQDPERYSSHSLRSGGASALFNAGFDSLAVKLFGRWRSDAVERYTRIDGRLTAQMAREMLAKPASQRHLGAPSKPHPGNGGAFNASFSGAVHGTPPRSFIE</sequence>
<dbReference type="AlphaFoldDB" id="A0A225VP23"/>
<reference evidence="4" key="1">
    <citation type="submission" date="2017-03" db="EMBL/GenBank/DDBJ databases">
        <title>Phytopthora megakarya and P. palmivora, two closely related causual agents of cacao black pod achieved similar genome size and gene model numbers by different mechanisms.</title>
        <authorList>
            <person name="Ali S."/>
            <person name="Shao J."/>
            <person name="Larry D.J."/>
            <person name="Kronmiller B."/>
            <person name="Shen D."/>
            <person name="Strem M.D."/>
            <person name="Melnick R.L."/>
            <person name="Guiltinan M.J."/>
            <person name="Tyler B.M."/>
            <person name="Meinhardt L.W."/>
            <person name="Bailey B.A."/>
        </authorList>
    </citation>
    <scope>NUCLEOTIDE SEQUENCE [LARGE SCALE GENOMIC DNA]</scope>
    <source>
        <strain evidence="4">zdho120</strain>
    </source>
</reference>
<dbReference type="GO" id="GO:0015074">
    <property type="term" value="P:DNA integration"/>
    <property type="evidence" value="ECO:0007669"/>
    <property type="project" value="InterPro"/>
</dbReference>
<dbReference type="PANTHER" id="PTHR33050:SF7">
    <property type="entry name" value="RIBONUCLEASE H"/>
    <property type="match status" value="1"/>
</dbReference>
<evidence type="ECO:0000256" key="1">
    <source>
        <dbReference type="ARBA" id="ARBA00023172"/>
    </source>
</evidence>
<comment type="caution">
    <text evidence="3">The sequence shown here is derived from an EMBL/GenBank/DDBJ whole genome shotgun (WGS) entry which is preliminary data.</text>
</comment>
<evidence type="ECO:0000313" key="3">
    <source>
        <dbReference type="EMBL" id="OWZ06290.1"/>
    </source>
</evidence>
<dbReference type="GO" id="GO:0006310">
    <property type="term" value="P:DNA recombination"/>
    <property type="evidence" value="ECO:0007669"/>
    <property type="project" value="UniProtKB-KW"/>
</dbReference>
<dbReference type="OrthoDB" id="125447at2759"/>
<dbReference type="EMBL" id="NBNE01004027">
    <property type="protein sequence ID" value="OWZ06290.1"/>
    <property type="molecule type" value="Genomic_DNA"/>
</dbReference>
<dbReference type="PANTHER" id="PTHR33050">
    <property type="entry name" value="REVERSE TRANSCRIPTASE DOMAIN-CONTAINING PROTEIN"/>
    <property type="match status" value="1"/>
</dbReference>
<name>A0A225VP23_9STRA</name>
<keyword evidence="1" id="KW-0233">DNA recombination</keyword>
<dbReference type="InterPro" id="IPR043502">
    <property type="entry name" value="DNA/RNA_pol_sf"/>
</dbReference>
<dbReference type="CDD" id="cd09275">
    <property type="entry name" value="RNase_HI_RT_DIRS1"/>
    <property type="match status" value="1"/>
</dbReference>
<proteinExistence type="predicted"/>
<dbReference type="Proteomes" id="UP000198211">
    <property type="component" value="Unassembled WGS sequence"/>
</dbReference>
<dbReference type="InterPro" id="IPR013762">
    <property type="entry name" value="Integrase-like_cat_sf"/>
</dbReference>
<evidence type="ECO:0008006" key="5">
    <source>
        <dbReference type="Google" id="ProtNLM"/>
    </source>
</evidence>
<keyword evidence="4" id="KW-1185">Reference proteome</keyword>
<organism evidence="3 4">
    <name type="scientific">Phytophthora megakarya</name>
    <dbReference type="NCBI Taxonomy" id="4795"/>
    <lineage>
        <taxon>Eukaryota</taxon>
        <taxon>Sar</taxon>
        <taxon>Stramenopiles</taxon>
        <taxon>Oomycota</taxon>
        <taxon>Peronosporomycetes</taxon>
        <taxon>Peronosporales</taxon>
        <taxon>Peronosporaceae</taxon>
        <taxon>Phytophthora</taxon>
    </lineage>
</organism>
<dbReference type="InterPro" id="IPR052055">
    <property type="entry name" value="Hepadnavirus_pol/RT"/>
</dbReference>
<dbReference type="InterPro" id="IPR011010">
    <property type="entry name" value="DNA_brk_join_enz"/>
</dbReference>
<dbReference type="SUPFAM" id="SSF56672">
    <property type="entry name" value="DNA/RNA polymerases"/>
    <property type="match status" value="1"/>
</dbReference>
<accession>A0A225VP23</accession>
<protein>
    <recommendedName>
        <fullName evidence="5">Tyr recombinase domain-containing protein</fullName>
    </recommendedName>
</protein>
<gene>
    <name evidence="3" type="ORF">PHMEG_00021475</name>
</gene>
<dbReference type="SUPFAM" id="SSF56349">
    <property type="entry name" value="DNA breaking-rejoining enzymes"/>
    <property type="match status" value="1"/>
</dbReference>
<dbReference type="GO" id="GO:0003677">
    <property type="term" value="F:DNA binding"/>
    <property type="evidence" value="ECO:0007669"/>
    <property type="project" value="InterPro"/>
</dbReference>